<proteinExistence type="predicted"/>
<protein>
    <submittedName>
        <fullName evidence="2">Uncharacterized protein</fullName>
    </submittedName>
</protein>
<sequence length="349" mass="40217">MALGNAPNSYGMKLQNLQQPLQKYPIPVDIQEGLLTAVWDTTHSKTDLSTYFEYYSKRVERLFLDGGHQFPIQDHSDLALIARRILYKTTRDEIHQEIIQRPGITAKPHDVDRIIDLCASLLAMTEIEHGVNLPNLSGIAPILWKDSSLDSALAEYFTPQKVLQADRPKIGKVLTAYNLSRISGITIKWTTNLADHLRLVDDDQAIFIFHCTGFLQFQLSLTDSLFPVSLLQETLDTIALLFPSSDKDTVRWLKTQTKIDPQLGRCGSLRTRERRLENFTFWHDRLVILKQAFDESHPKNISQWWFDRRNSVQWYTFWVAILVFIMTIFFGVVQSVEGALQVYLAYKSQ</sequence>
<keyword evidence="1" id="KW-0812">Transmembrane</keyword>
<dbReference type="Proteomes" id="UP001338125">
    <property type="component" value="Unassembled WGS sequence"/>
</dbReference>
<dbReference type="EMBL" id="JAVFKD010000004">
    <property type="protein sequence ID" value="KAK5996000.1"/>
    <property type="molecule type" value="Genomic_DNA"/>
</dbReference>
<gene>
    <name evidence="2" type="ORF">PT974_04423</name>
</gene>
<keyword evidence="3" id="KW-1185">Reference proteome</keyword>
<keyword evidence="1" id="KW-0472">Membrane</keyword>
<feature type="transmembrane region" description="Helical" evidence="1">
    <location>
        <begin position="314"/>
        <end position="333"/>
    </location>
</feature>
<evidence type="ECO:0000313" key="2">
    <source>
        <dbReference type="EMBL" id="KAK5996000.1"/>
    </source>
</evidence>
<name>A0ABR0SW72_9HYPO</name>
<evidence type="ECO:0000313" key="3">
    <source>
        <dbReference type="Proteomes" id="UP001338125"/>
    </source>
</evidence>
<organism evidence="2 3">
    <name type="scientific">Cladobotryum mycophilum</name>
    <dbReference type="NCBI Taxonomy" id="491253"/>
    <lineage>
        <taxon>Eukaryota</taxon>
        <taxon>Fungi</taxon>
        <taxon>Dikarya</taxon>
        <taxon>Ascomycota</taxon>
        <taxon>Pezizomycotina</taxon>
        <taxon>Sordariomycetes</taxon>
        <taxon>Hypocreomycetidae</taxon>
        <taxon>Hypocreales</taxon>
        <taxon>Hypocreaceae</taxon>
        <taxon>Cladobotryum</taxon>
    </lineage>
</organism>
<evidence type="ECO:0000256" key="1">
    <source>
        <dbReference type="SAM" id="Phobius"/>
    </source>
</evidence>
<reference evidence="2 3" key="1">
    <citation type="submission" date="2024-01" db="EMBL/GenBank/DDBJ databases">
        <title>Complete genome of Cladobotryum mycophilum ATHUM6906.</title>
        <authorList>
            <person name="Christinaki A.C."/>
            <person name="Myridakis A.I."/>
            <person name="Kouvelis V.N."/>
        </authorList>
    </citation>
    <scope>NUCLEOTIDE SEQUENCE [LARGE SCALE GENOMIC DNA]</scope>
    <source>
        <strain evidence="2 3">ATHUM6906</strain>
    </source>
</reference>
<comment type="caution">
    <text evidence="2">The sequence shown here is derived from an EMBL/GenBank/DDBJ whole genome shotgun (WGS) entry which is preliminary data.</text>
</comment>
<accession>A0ABR0SW72</accession>
<keyword evidence="1" id="KW-1133">Transmembrane helix</keyword>